<dbReference type="Proteomes" id="UP001280121">
    <property type="component" value="Unassembled WGS sequence"/>
</dbReference>
<dbReference type="AlphaFoldDB" id="A0AAD9XTF5"/>
<feature type="domain" description="Endonuclease/exonuclease/phosphatase" evidence="1">
    <location>
        <begin position="6"/>
        <end position="207"/>
    </location>
</feature>
<sequence length="236" mass="27857">MKIFGWNARGLGSPRAFNTLLTHKQETNVEIMFLMETRCDQNKMELWRVKLGYTGKIVVSTVRKSGGLYLFWDKRVDLFLLSFSMGHIDVRIQGANNGKWRFTGFYGNPDKAQRANSWSLLRRLAGLSRLPWVCLGDFNEILSDDEKRGGRQKNWRDILAFREAIFYCNLEDLGFVGDKYTWCNKRNGDELMMERLDRSFGNKEWEHLFPSYNVRHLDYWNSYHRLVVLNFSKNLS</sequence>
<keyword evidence="3" id="KW-1185">Reference proteome</keyword>
<dbReference type="PANTHER" id="PTHR35218:SF9">
    <property type="entry name" value="ENDONUCLEASE_EXONUCLEASE_PHOSPHATASE DOMAIN-CONTAINING PROTEIN"/>
    <property type="match status" value="1"/>
</dbReference>
<dbReference type="Gene3D" id="3.60.10.10">
    <property type="entry name" value="Endonuclease/exonuclease/phosphatase"/>
    <property type="match status" value="1"/>
</dbReference>
<evidence type="ECO:0000313" key="3">
    <source>
        <dbReference type="Proteomes" id="UP001280121"/>
    </source>
</evidence>
<dbReference type="InterPro" id="IPR036691">
    <property type="entry name" value="Endo/exonu/phosph_ase_sf"/>
</dbReference>
<dbReference type="Pfam" id="PF03372">
    <property type="entry name" value="Exo_endo_phos"/>
    <property type="match status" value="1"/>
</dbReference>
<gene>
    <name evidence="2" type="ORF">Ddye_003677</name>
</gene>
<dbReference type="InterPro" id="IPR005135">
    <property type="entry name" value="Endo/exonuclease/phosphatase"/>
</dbReference>
<dbReference type="PANTHER" id="PTHR35218">
    <property type="entry name" value="RNASE H DOMAIN-CONTAINING PROTEIN"/>
    <property type="match status" value="1"/>
</dbReference>
<dbReference type="SUPFAM" id="SSF56219">
    <property type="entry name" value="DNase I-like"/>
    <property type="match status" value="1"/>
</dbReference>
<dbReference type="GO" id="GO:0003824">
    <property type="term" value="F:catalytic activity"/>
    <property type="evidence" value="ECO:0007669"/>
    <property type="project" value="InterPro"/>
</dbReference>
<evidence type="ECO:0000313" key="2">
    <source>
        <dbReference type="EMBL" id="KAK2665103.1"/>
    </source>
</evidence>
<comment type="caution">
    <text evidence="2">The sequence shown here is derived from an EMBL/GenBank/DDBJ whole genome shotgun (WGS) entry which is preliminary data.</text>
</comment>
<protein>
    <recommendedName>
        <fullName evidence="1">Endonuclease/exonuclease/phosphatase domain-containing protein</fullName>
    </recommendedName>
</protein>
<name>A0AAD9XTF5_9ROSI</name>
<dbReference type="EMBL" id="JANJYI010000001">
    <property type="protein sequence ID" value="KAK2665103.1"/>
    <property type="molecule type" value="Genomic_DNA"/>
</dbReference>
<reference evidence="2" key="1">
    <citation type="journal article" date="2023" name="Plant J.">
        <title>Genome sequences and population genomics provide insights into the demographic history, inbreeding, and mutation load of two 'living fossil' tree species of Dipteronia.</title>
        <authorList>
            <person name="Feng Y."/>
            <person name="Comes H.P."/>
            <person name="Chen J."/>
            <person name="Zhu S."/>
            <person name="Lu R."/>
            <person name="Zhang X."/>
            <person name="Li P."/>
            <person name="Qiu J."/>
            <person name="Olsen K.M."/>
            <person name="Qiu Y."/>
        </authorList>
    </citation>
    <scope>NUCLEOTIDE SEQUENCE</scope>
    <source>
        <strain evidence="2">KIB01</strain>
    </source>
</reference>
<evidence type="ECO:0000259" key="1">
    <source>
        <dbReference type="Pfam" id="PF03372"/>
    </source>
</evidence>
<proteinExistence type="predicted"/>
<organism evidence="2 3">
    <name type="scientific">Dipteronia dyeriana</name>
    <dbReference type="NCBI Taxonomy" id="168575"/>
    <lineage>
        <taxon>Eukaryota</taxon>
        <taxon>Viridiplantae</taxon>
        <taxon>Streptophyta</taxon>
        <taxon>Embryophyta</taxon>
        <taxon>Tracheophyta</taxon>
        <taxon>Spermatophyta</taxon>
        <taxon>Magnoliopsida</taxon>
        <taxon>eudicotyledons</taxon>
        <taxon>Gunneridae</taxon>
        <taxon>Pentapetalae</taxon>
        <taxon>rosids</taxon>
        <taxon>malvids</taxon>
        <taxon>Sapindales</taxon>
        <taxon>Sapindaceae</taxon>
        <taxon>Hippocastanoideae</taxon>
        <taxon>Acereae</taxon>
        <taxon>Dipteronia</taxon>
    </lineage>
</organism>
<accession>A0AAD9XTF5</accession>